<protein>
    <recommendedName>
        <fullName evidence="4">Transmembrane protein</fullName>
    </recommendedName>
</protein>
<organism evidence="2 3">
    <name type="scientific">Dovyalis caffra</name>
    <dbReference type="NCBI Taxonomy" id="77055"/>
    <lineage>
        <taxon>Eukaryota</taxon>
        <taxon>Viridiplantae</taxon>
        <taxon>Streptophyta</taxon>
        <taxon>Embryophyta</taxon>
        <taxon>Tracheophyta</taxon>
        <taxon>Spermatophyta</taxon>
        <taxon>Magnoliopsida</taxon>
        <taxon>eudicotyledons</taxon>
        <taxon>Gunneridae</taxon>
        <taxon>Pentapetalae</taxon>
        <taxon>rosids</taxon>
        <taxon>fabids</taxon>
        <taxon>Malpighiales</taxon>
        <taxon>Salicaceae</taxon>
        <taxon>Flacourtieae</taxon>
        <taxon>Dovyalis</taxon>
    </lineage>
</organism>
<keyword evidence="1" id="KW-0812">Transmembrane</keyword>
<proteinExistence type="predicted"/>
<sequence>MARSLLALSMQNHSFLSSIPVSYFFAFVAVLSVFSLVTFLCASHRKAKKSHRLKDEESLTSRSSEKKLLSKLNSDIRERAHSMVKMISWRKLQVQDEDFDDDDDDGSEEIWRRSIIMGERCRPLDFSGKIMYDCEGNLISDSTQTDKTEKIDRLEKSMNTRYKVNAKRQEICT</sequence>
<keyword evidence="1" id="KW-0472">Membrane</keyword>
<evidence type="ECO:0000256" key="1">
    <source>
        <dbReference type="SAM" id="Phobius"/>
    </source>
</evidence>
<dbReference type="Proteomes" id="UP001314170">
    <property type="component" value="Unassembled WGS sequence"/>
</dbReference>
<evidence type="ECO:0008006" key="4">
    <source>
        <dbReference type="Google" id="ProtNLM"/>
    </source>
</evidence>
<reference evidence="2 3" key="1">
    <citation type="submission" date="2024-01" db="EMBL/GenBank/DDBJ databases">
        <authorList>
            <person name="Waweru B."/>
        </authorList>
    </citation>
    <scope>NUCLEOTIDE SEQUENCE [LARGE SCALE GENOMIC DNA]</scope>
</reference>
<name>A0AAV1RQT4_9ROSI</name>
<keyword evidence="3" id="KW-1185">Reference proteome</keyword>
<accession>A0AAV1RQT4</accession>
<dbReference type="AlphaFoldDB" id="A0AAV1RQT4"/>
<evidence type="ECO:0000313" key="2">
    <source>
        <dbReference type="EMBL" id="CAK7339046.1"/>
    </source>
</evidence>
<dbReference type="PANTHER" id="PTHR33237:SF31">
    <property type="entry name" value="F2P16.13 PROTEIN"/>
    <property type="match status" value="1"/>
</dbReference>
<comment type="caution">
    <text evidence="2">The sequence shown here is derived from an EMBL/GenBank/DDBJ whole genome shotgun (WGS) entry which is preliminary data.</text>
</comment>
<feature type="transmembrane region" description="Helical" evidence="1">
    <location>
        <begin position="20"/>
        <end position="42"/>
    </location>
</feature>
<keyword evidence="1" id="KW-1133">Transmembrane helix</keyword>
<dbReference type="EMBL" id="CAWUPB010001156">
    <property type="protein sequence ID" value="CAK7339046.1"/>
    <property type="molecule type" value="Genomic_DNA"/>
</dbReference>
<gene>
    <name evidence="2" type="ORF">DCAF_LOCUS14094</name>
</gene>
<dbReference type="PANTHER" id="PTHR33237">
    <property type="entry name" value="F2P16.13 PROTEIN-RELATED"/>
    <property type="match status" value="1"/>
</dbReference>
<evidence type="ECO:0000313" key="3">
    <source>
        <dbReference type="Proteomes" id="UP001314170"/>
    </source>
</evidence>